<accession>H2CYI3</accession>
<reference evidence="1" key="1">
    <citation type="journal article" date="2012" name="BMC Microbiol.">
        <title>The type III secretion system is necessary for the development of a pathogenic and endophytic interaction between Herbaspirillum rubrisubalbicans and Poaceae.</title>
        <authorList>
            <person name="Schmidt M.A."/>
            <person name="Balsanelli E."/>
            <person name="Faoro H."/>
            <person name="Cruz L.M."/>
            <person name="Wassem R."/>
            <person name="de Baura V.A."/>
            <person name="Weiss V."/>
            <person name="Yates M.G."/>
            <person name="Madeira H.M."/>
            <person name="Pereira-Ferrari L."/>
            <person name="Fungaro M.H."/>
            <person name="de Paula F.M."/>
            <person name="Pereira L.F."/>
            <person name="Vieira L.G."/>
            <person name="Olivares F.L."/>
            <person name="Pedrosa F.O."/>
            <person name="de Souza E.M."/>
            <person name="Monteiro R.A."/>
        </authorList>
    </citation>
    <scope>NUCLEOTIDE SEQUENCE</scope>
    <source>
        <strain evidence="1">M1</strain>
    </source>
</reference>
<dbReference type="STRING" id="1078773.Hrubri_2432"/>
<protein>
    <submittedName>
        <fullName evidence="1">Uncharacterized protein</fullName>
    </submittedName>
</protein>
<dbReference type="KEGG" id="hrb:Hrubri_2432"/>
<name>H2CYI3_9BURK</name>
<sequence length="78" mass="8914">MSDMSSNPVLQNLRHMDKKFDEISQKINDFNRQQADGEMPDPAAFMDLLQKQSVTKSAMSAQFNLLQKPLKTVLNETK</sequence>
<evidence type="ECO:0000313" key="1">
    <source>
        <dbReference type="EMBL" id="AEX96945.1"/>
    </source>
</evidence>
<dbReference type="EMBL" id="JN256203">
    <property type="protein sequence ID" value="AEX96945.1"/>
    <property type="molecule type" value="Genomic_DNA"/>
</dbReference>
<organism evidence="1">
    <name type="scientific">Herbaspirillum rubrisubalbicans M1</name>
    <dbReference type="NCBI Taxonomy" id="1078773"/>
    <lineage>
        <taxon>Bacteria</taxon>
        <taxon>Pseudomonadati</taxon>
        <taxon>Pseudomonadota</taxon>
        <taxon>Betaproteobacteria</taxon>
        <taxon>Burkholderiales</taxon>
        <taxon>Oxalobacteraceae</taxon>
        <taxon>Herbaspirillum</taxon>
    </lineage>
</organism>
<dbReference type="AlphaFoldDB" id="H2CYI3"/>
<proteinExistence type="predicted"/>